<accession>A0A7M7NY23</accession>
<feature type="region of interest" description="Disordered" evidence="3">
    <location>
        <begin position="739"/>
        <end position="835"/>
    </location>
</feature>
<dbReference type="PROSITE" id="PS50923">
    <property type="entry name" value="SUSHI"/>
    <property type="match status" value="2"/>
</dbReference>
<organism evidence="6 7">
    <name type="scientific">Strongylocentrotus purpuratus</name>
    <name type="common">Purple sea urchin</name>
    <dbReference type="NCBI Taxonomy" id="7668"/>
    <lineage>
        <taxon>Eukaryota</taxon>
        <taxon>Metazoa</taxon>
        <taxon>Echinodermata</taxon>
        <taxon>Eleutherozoa</taxon>
        <taxon>Echinozoa</taxon>
        <taxon>Echinoidea</taxon>
        <taxon>Euechinoidea</taxon>
        <taxon>Echinacea</taxon>
        <taxon>Camarodonta</taxon>
        <taxon>Echinidea</taxon>
        <taxon>Strongylocentrotidae</taxon>
        <taxon>Strongylocentrotus</taxon>
    </lineage>
</organism>
<feature type="compositionally biased region" description="Low complexity" evidence="3">
    <location>
        <begin position="544"/>
        <end position="556"/>
    </location>
</feature>
<feature type="domain" description="Sushi" evidence="5">
    <location>
        <begin position="28"/>
        <end position="88"/>
    </location>
</feature>
<feature type="region of interest" description="Disordered" evidence="3">
    <location>
        <begin position="505"/>
        <end position="577"/>
    </location>
</feature>
<evidence type="ECO:0000256" key="1">
    <source>
        <dbReference type="ARBA" id="ARBA00023157"/>
    </source>
</evidence>
<keyword evidence="7" id="KW-1185">Reference proteome</keyword>
<dbReference type="GeneID" id="115924757"/>
<dbReference type="Pfam" id="PF00084">
    <property type="entry name" value="Sushi"/>
    <property type="match status" value="1"/>
</dbReference>
<keyword evidence="1" id="KW-1015">Disulfide bond</keyword>
<dbReference type="Gene3D" id="2.10.70.10">
    <property type="entry name" value="Complement Module, domain 1"/>
    <property type="match status" value="2"/>
</dbReference>
<evidence type="ECO:0000256" key="3">
    <source>
        <dbReference type="SAM" id="MobiDB-lite"/>
    </source>
</evidence>
<dbReference type="RefSeq" id="XP_030843430.1">
    <property type="nucleotide sequence ID" value="XM_030987570.1"/>
</dbReference>
<dbReference type="Proteomes" id="UP000007110">
    <property type="component" value="Unassembled WGS sequence"/>
</dbReference>
<dbReference type="InterPro" id="IPR000436">
    <property type="entry name" value="Sushi_SCR_CCP_dom"/>
</dbReference>
<evidence type="ECO:0000259" key="5">
    <source>
        <dbReference type="PROSITE" id="PS50923"/>
    </source>
</evidence>
<feature type="region of interest" description="Disordered" evidence="3">
    <location>
        <begin position="156"/>
        <end position="270"/>
    </location>
</feature>
<comment type="caution">
    <text evidence="2">Lacks conserved residue(s) required for the propagation of feature annotation.</text>
</comment>
<feature type="compositionally biased region" description="Basic and acidic residues" evidence="3">
    <location>
        <begin position="739"/>
        <end position="757"/>
    </location>
</feature>
<dbReference type="OrthoDB" id="10635996at2759"/>
<dbReference type="EnsemblMetazoa" id="XM_030987570">
    <property type="protein sequence ID" value="XP_030843430"/>
    <property type="gene ID" value="LOC115924757"/>
</dbReference>
<feature type="chain" id="PRO_5029654467" description="Sushi domain-containing protein" evidence="4">
    <location>
        <begin position="29"/>
        <end position="835"/>
    </location>
</feature>
<name>A0A7M7NY23_STRPU</name>
<feature type="signal peptide" evidence="4">
    <location>
        <begin position="1"/>
        <end position="28"/>
    </location>
</feature>
<sequence>MDMKRNNSFCLFVIDLIFLVSWIQQSNGECEAPTLSDESQVIVTPDQSVYSDWSYVQLSCNDGYTEGGSVYSYCYPDTGWNPDPSLFFCYAGCTAPNLTSDTIQYPYGASYAATQDSYMHNDVIVYTCAEGLDGTLVGPDQATCIDGSWEPFLEPYCTDYTTDSPNNDTSASSPTPSGSTSNTPETSGSTSPTDPTQTTTMSPTVTHTNILTAATEDSSTEFPTQTATGPSTLTTDPLDVTTFRLTTTKEKSDHPTTSSDEGFPSTDLPTTGMTTLVTETTQYLEDVTGDVAITTPDPVTSSVTSQEYSTLTMSSDRISTETETMVTNQFTSMSSIPQSHPQRTTDLGNFTTETNNLDLTDMVTDLISTNLVTETQTETDGVITTEDILTDITTASTNRVTTVATELVSKPDIDITQITEELATSNTVNTTQIFDVTQDTSSLITSATETVETEAGTTFQTVTDGDMTTQIQQSLPTNTEPDYEYITTTGNEVNGTTVIFGTEAITPFPSDTTTGVESSTEGTVTDGKDVFSSKNPIPTTENALTTDLVTPPYTTTGYQVSPEENPDSSTSITHTTDADDLLTTVTSVTDEDYQTTNLDTTDGAESTVSSELTSYSTKYTASNNQTTDIPASTMVTMGDTTGVTDREVTTLPDASTTNVTSTKGEQSTEWLVSDTSTDSSIIFTSLMYTATDQATVDLTDTYLPGTTIETPTSTAGEGATSLLTEITSQRGFTTSPKTTIHEKASTIKPTEARKTEPSKTTQYYSSDPPASVSTDAGLETTATTYSPQDTTTHSTTIPGKVTTDKPTEPRKTEPAKTSLHHTSVTTSAATSIMDL</sequence>
<feature type="compositionally biased region" description="Polar residues" evidence="3">
    <location>
        <begin position="532"/>
        <end position="543"/>
    </location>
</feature>
<feature type="compositionally biased region" description="Low complexity" evidence="3">
    <location>
        <begin position="512"/>
        <end position="525"/>
    </location>
</feature>
<dbReference type="SUPFAM" id="SSF57535">
    <property type="entry name" value="Complement control module/SCR domain"/>
    <property type="match status" value="2"/>
</dbReference>
<dbReference type="OMA" id="TEAITPF"/>
<feature type="compositionally biased region" description="Low complexity" evidence="3">
    <location>
        <begin position="169"/>
        <end position="208"/>
    </location>
</feature>
<protein>
    <recommendedName>
        <fullName evidence="5">Sushi domain-containing protein</fullName>
    </recommendedName>
</protein>
<evidence type="ECO:0000313" key="6">
    <source>
        <dbReference type="EnsemblMetazoa" id="XP_030843430"/>
    </source>
</evidence>
<feature type="compositionally biased region" description="Low complexity" evidence="3">
    <location>
        <begin position="820"/>
        <end position="835"/>
    </location>
</feature>
<evidence type="ECO:0000256" key="4">
    <source>
        <dbReference type="SAM" id="SignalP"/>
    </source>
</evidence>
<dbReference type="KEGG" id="spu:115924757"/>
<dbReference type="SMART" id="SM00032">
    <property type="entry name" value="CCP"/>
    <property type="match status" value="2"/>
</dbReference>
<keyword evidence="2" id="KW-0768">Sushi</keyword>
<proteinExistence type="predicted"/>
<reference evidence="6" key="2">
    <citation type="submission" date="2021-01" db="UniProtKB">
        <authorList>
            <consortium name="EnsemblMetazoa"/>
        </authorList>
    </citation>
    <scope>IDENTIFICATION</scope>
</reference>
<feature type="compositionally biased region" description="Polar residues" evidence="3">
    <location>
        <begin position="209"/>
        <end position="235"/>
    </location>
</feature>
<feature type="compositionally biased region" description="Basic and acidic residues" evidence="3">
    <location>
        <begin position="802"/>
        <end position="814"/>
    </location>
</feature>
<evidence type="ECO:0000256" key="2">
    <source>
        <dbReference type="PROSITE-ProRule" id="PRU00302"/>
    </source>
</evidence>
<dbReference type="InterPro" id="IPR035976">
    <property type="entry name" value="Sushi/SCR/CCP_sf"/>
</dbReference>
<dbReference type="CDD" id="cd00033">
    <property type="entry name" value="CCP"/>
    <property type="match status" value="1"/>
</dbReference>
<dbReference type="InParanoid" id="A0A7M7NY23"/>
<keyword evidence="4" id="KW-0732">Signal</keyword>
<feature type="domain" description="Sushi" evidence="5">
    <location>
        <begin position="91"/>
        <end position="159"/>
    </location>
</feature>
<dbReference type="AlphaFoldDB" id="A0A7M7NY23"/>
<evidence type="ECO:0000313" key="7">
    <source>
        <dbReference type="Proteomes" id="UP000007110"/>
    </source>
</evidence>
<feature type="compositionally biased region" description="Polar residues" evidence="3">
    <location>
        <begin position="780"/>
        <end position="797"/>
    </location>
</feature>
<reference evidence="7" key="1">
    <citation type="submission" date="2015-02" db="EMBL/GenBank/DDBJ databases">
        <title>Genome sequencing for Strongylocentrotus purpuratus.</title>
        <authorList>
            <person name="Murali S."/>
            <person name="Liu Y."/>
            <person name="Vee V."/>
            <person name="English A."/>
            <person name="Wang M."/>
            <person name="Skinner E."/>
            <person name="Han Y."/>
            <person name="Muzny D.M."/>
            <person name="Worley K.C."/>
            <person name="Gibbs R.A."/>
        </authorList>
    </citation>
    <scope>NUCLEOTIDE SEQUENCE</scope>
</reference>
<feature type="compositionally biased region" description="Polar residues" evidence="3">
    <location>
        <begin position="159"/>
        <end position="168"/>
    </location>
</feature>